<dbReference type="InterPro" id="IPR036838">
    <property type="entry name" value="Ribosomal_uS10_dom_sf"/>
</dbReference>
<keyword evidence="12" id="KW-1185">Reference proteome</keyword>
<dbReference type="STRING" id="30522.A0A4W2CSZ0"/>
<evidence type="ECO:0000256" key="1">
    <source>
        <dbReference type="ARBA" id="ARBA00004496"/>
    </source>
</evidence>
<comment type="subunit">
    <text evidence="3">Component of the 40S small ribosomal subunit.</text>
</comment>
<dbReference type="SMART" id="SM01403">
    <property type="entry name" value="Ribosomal_S10"/>
    <property type="match status" value="1"/>
</dbReference>
<feature type="domain" description="Small ribosomal subunit protein uS10" evidence="10">
    <location>
        <begin position="21"/>
        <end position="114"/>
    </location>
</feature>
<sequence>MACKDTGKTPVKPEMAIHQIRTTLTSRNLKFLEKACADLIRVAKEKSLKVKGWVWMPTKTLRLTRKTPCDEGSKTWDHFEMRVLKQLIDLHSPSEIVKQITSIIIEPAVKVEVYIADA</sequence>
<evidence type="ECO:0000256" key="3">
    <source>
        <dbReference type="ARBA" id="ARBA00011542"/>
    </source>
</evidence>
<dbReference type="HAMAP" id="MF_00508">
    <property type="entry name" value="Ribosomal_uS10"/>
    <property type="match status" value="1"/>
</dbReference>
<dbReference type="InterPro" id="IPR001848">
    <property type="entry name" value="Ribosomal_uS10"/>
</dbReference>
<dbReference type="NCBIfam" id="TIGR01046">
    <property type="entry name" value="uS10_euk_arch"/>
    <property type="match status" value="1"/>
</dbReference>
<dbReference type="Gene3D" id="3.30.70.600">
    <property type="entry name" value="Ribosomal protein S10 domain"/>
    <property type="match status" value="1"/>
</dbReference>
<protein>
    <recommendedName>
        <fullName evidence="7">Small ribosomal subunit protein uS10</fullName>
    </recommendedName>
    <alternativeName>
        <fullName evidence="8">40S ribosomal protein S20</fullName>
    </alternativeName>
</protein>
<dbReference type="GO" id="GO:0015935">
    <property type="term" value="C:small ribosomal subunit"/>
    <property type="evidence" value="ECO:0007669"/>
    <property type="project" value="InterPro"/>
</dbReference>
<dbReference type="AlphaFoldDB" id="A0A4W2CSZ0"/>
<dbReference type="InterPro" id="IPR005729">
    <property type="entry name" value="Ribosomal_uS10_euk/arc"/>
</dbReference>
<dbReference type="FunFam" id="3.30.70.600:FF:000011">
    <property type="entry name" value="Uncharacterized protein"/>
    <property type="match status" value="1"/>
</dbReference>
<evidence type="ECO:0000256" key="5">
    <source>
        <dbReference type="ARBA" id="ARBA00022980"/>
    </source>
</evidence>
<comment type="function">
    <text evidence="9">Component of the small ribosomal subunit. The ribosome is a large ribonucleoprotein complex responsible for the synthesis of proteins in the cell.</text>
</comment>
<keyword evidence="4" id="KW-0963">Cytoplasm</keyword>
<evidence type="ECO:0000313" key="12">
    <source>
        <dbReference type="Proteomes" id="UP000314981"/>
    </source>
</evidence>
<comment type="similarity">
    <text evidence="2">Belongs to the universal ribosomal protein uS10 family.</text>
</comment>
<dbReference type="GO" id="GO:0022626">
    <property type="term" value="C:cytosolic ribosome"/>
    <property type="evidence" value="ECO:0007669"/>
    <property type="project" value="UniProtKB-ARBA"/>
</dbReference>
<evidence type="ECO:0000256" key="4">
    <source>
        <dbReference type="ARBA" id="ARBA00022490"/>
    </source>
</evidence>
<dbReference type="GO" id="GO:0003735">
    <property type="term" value="F:structural constituent of ribosome"/>
    <property type="evidence" value="ECO:0007669"/>
    <property type="project" value="InterPro"/>
</dbReference>
<evidence type="ECO:0000259" key="10">
    <source>
        <dbReference type="SMART" id="SM01403"/>
    </source>
</evidence>
<dbReference type="Proteomes" id="UP000314981">
    <property type="component" value="Chromosome 5"/>
</dbReference>
<dbReference type="GeneID" id="113893746"/>
<evidence type="ECO:0000313" key="11">
    <source>
        <dbReference type="Ensembl" id="ENSBIXP00000016383.1"/>
    </source>
</evidence>
<dbReference type="SUPFAM" id="SSF54999">
    <property type="entry name" value="Ribosomal protein S10"/>
    <property type="match status" value="1"/>
</dbReference>
<reference evidence="11" key="2">
    <citation type="submission" date="2025-08" db="UniProtKB">
        <authorList>
            <consortium name="Ensembl"/>
        </authorList>
    </citation>
    <scope>IDENTIFICATION</scope>
</reference>
<evidence type="ECO:0000256" key="2">
    <source>
        <dbReference type="ARBA" id="ARBA00007102"/>
    </source>
</evidence>
<evidence type="ECO:0000256" key="8">
    <source>
        <dbReference type="ARBA" id="ARBA00035450"/>
    </source>
</evidence>
<dbReference type="PANTHER" id="PTHR11700">
    <property type="entry name" value="30S RIBOSOMAL PROTEIN S10 FAMILY MEMBER"/>
    <property type="match status" value="1"/>
</dbReference>
<dbReference type="OMA" id="DHFEMRV"/>
<dbReference type="Ensembl" id="ENSBIXT00000028290.1">
    <property type="protein sequence ID" value="ENSBIXP00000016383.1"/>
    <property type="gene ID" value="ENSBIXG00000020581.1"/>
</dbReference>
<comment type="subcellular location">
    <subcellularLocation>
        <location evidence="1">Cytoplasm</location>
    </subcellularLocation>
</comment>
<dbReference type="Pfam" id="PF00338">
    <property type="entry name" value="Ribosomal_S10"/>
    <property type="match status" value="1"/>
</dbReference>
<evidence type="ECO:0000256" key="6">
    <source>
        <dbReference type="ARBA" id="ARBA00023274"/>
    </source>
</evidence>
<dbReference type="InterPro" id="IPR027486">
    <property type="entry name" value="Ribosomal_uS10_dom"/>
</dbReference>
<evidence type="ECO:0000256" key="9">
    <source>
        <dbReference type="ARBA" id="ARBA00045746"/>
    </source>
</evidence>
<reference evidence="11" key="3">
    <citation type="submission" date="2025-09" db="UniProtKB">
        <authorList>
            <consortium name="Ensembl"/>
        </authorList>
    </citation>
    <scope>IDENTIFICATION</scope>
</reference>
<name>A0A4W2CSZ0_BOBOX</name>
<dbReference type="RefSeq" id="XP_027399416.1">
    <property type="nucleotide sequence ID" value="XM_027543615.1"/>
</dbReference>
<accession>A0A4W2CSZ0</accession>
<organism evidence="11 12">
    <name type="scientific">Bos indicus x Bos taurus</name>
    <name type="common">Hybrid cattle</name>
    <dbReference type="NCBI Taxonomy" id="30522"/>
    <lineage>
        <taxon>Eukaryota</taxon>
        <taxon>Metazoa</taxon>
        <taxon>Chordata</taxon>
        <taxon>Craniata</taxon>
        <taxon>Vertebrata</taxon>
        <taxon>Euteleostomi</taxon>
        <taxon>Mammalia</taxon>
        <taxon>Eutheria</taxon>
        <taxon>Laurasiatheria</taxon>
        <taxon>Artiodactyla</taxon>
        <taxon>Ruminantia</taxon>
        <taxon>Pecora</taxon>
        <taxon>Bovidae</taxon>
        <taxon>Bovinae</taxon>
        <taxon>Bos</taxon>
    </lineage>
</organism>
<keyword evidence="6" id="KW-0687">Ribonucleoprotein</keyword>
<evidence type="ECO:0000256" key="7">
    <source>
        <dbReference type="ARBA" id="ARBA00035162"/>
    </source>
</evidence>
<reference evidence="11 12" key="1">
    <citation type="submission" date="2018-11" db="EMBL/GenBank/DDBJ databases">
        <title>Haplotype-resolved cattle genomes.</title>
        <authorList>
            <person name="Low W.Y."/>
            <person name="Tearle R."/>
            <person name="Bickhart D.M."/>
            <person name="Rosen B.D."/>
            <person name="Koren S."/>
            <person name="Rhie A."/>
            <person name="Hiendleder S."/>
            <person name="Phillippy A.M."/>
            <person name="Smith T.P.L."/>
            <person name="Williams J.L."/>
        </authorList>
    </citation>
    <scope>NUCLEOTIDE SEQUENCE [LARGE SCALE GENOMIC DNA]</scope>
</reference>
<dbReference type="GO" id="GO:0006412">
    <property type="term" value="P:translation"/>
    <property type="evidence" value="ECO:0007669"/>
    <property type="project" value="InterPro"/>
</dbReference>
<proteinExistence type="inferred from homology"/>
<gene>
    <name evidence="11" type="primary">LOC113893746</name>
</gene>
<keyword evidence="5" id="KW-0689">Ribosomal protein</keyword>